<dbReference type="InterPro" id="IPR036237">
    <property type="entry name" value="Xyl_isomerase-like_sf"/>
</dbReference>
<evidence type="ECO:0000256" key="8">
    <source>
        <dbReference type="SAM" id="MobiDB-lite"/>
    </source>
</evidence>
<reference evidence="9" key="1">
    <citation type="submission" date="2018-05" db="EMBL/GenBank/DDBJ databases">
        <authorList>
            <person name="Lanie J.A."/>
            <person name="Ng W.-L."/>
            <person name="Kazmierczak K.M."/>
            <person name="Andrzejewski T.M."/>
            <person name="Davidsen T.M."/>
            <person name="Wayne K.J."/>
            <person name="Tettelin H."/>
            <person name="Glass J.I."/>
            <person name="Rusch D."/>
            <person name="Podicherti R."/>
            <person name="Tsui H.-C.T."/>
            <person name="Winkler M.E."/>
        </authorList>
    </citation>
    <scope>NUCLEOTIDE SEQUENCE</scope>
</reference>
<evidence type="ECO:0000256" key="3">
    <source>
        <dbReference type="ARBA" id="ARBA00022629"/>
    </source>
</evidence>
<gene>
    <name evidence="9" type="ORF">METZ01_LOCUS473625</name>
</gene>
<dbReference type="GO" id="GO:0046872">
    <property type="term" value="F:metal ion binding"/>
    <property type="evidence" value="ECO:0007669"/>
    <property type="project" value="UniProtKB-KW"/>
</dbReference>
<evidence type="ECO:0000256" key="7">
    <source>
        <dbReference type="ARBA" id="ARBA00033659"/>
    </source>
</evidence>
<comment type="similarity">
    <text evidence="1">Belongs to the xylose isomerase family.</text>
</comment>
<dbReference type="PROSITE" id="PS51415">
    <property type="entry name" value="XYLOSE_ISOMERASE"/>
    <property type="match status" value="1"/>
</dbReference>
<name>A0A383BLQ0_9ZZZZ</name>
<dbReference type="EC" id="5.3.1.5" evidence="2"/>
<evidence type="ECO:0000256" key="2">
    <source>
        <dbReference type="ARBA" id="ARBA00011958"/>
    </source>
</evidence>
<dbReference type="SUPFAM" id="SSF51658">
    <property type="entry name" value="Xylose isomerase-like"/>
    <property type="match status" value="1"/>
</dbReference>
<keyword evidence="4" id="KW-0479">Metal-binding</keyword>
<dbReference type="PANTHER" id="PTHR48408:SF1">
    <property type="entry name" value="XYLOSE ISOMERASE"/>
    <property type="match status" value="1"/>
</dbReference>
<dbReference type="InterPro" id="IPR001998">
    <property type="entry name" value="Xylose_isomerase"/>
</dbReference>
<dbReference type="PANTHER" id="PTHR48408">
    <property type="match status" value="1"/>
</dbReference>
<protein>
    <recommendedName>
        <fullName evidence="2">xylose isomerase</fullName>
        <ecNumber evidence="2">5.3.1.5</ecNumber>
    </recommendedName>
</protein>
<evidence type="ECO:0000256" key="5">
    <source>
        <dbReference type="ARBA" id="ARBA00023235"/>
    </source>
</evidence>
<dbReference type="Gene3D" id="3.20.20.150">
    <property type="entry name" value="Divalent-metal-dependent TIM barrel enzymes"/>
    <property type="match status" value="1"/>
</dbReference>
<organism evidence="9">
    <name type="scientific">marine metagenome</name>
    <dbReference type="NCBI Taxonomy" id="408172"/>
    <lineage>
        <taxon>unclassified sequences</taxon>
        <taxon>metagenomes</taxon>
        <taxon>ecological metagenomes</taxon>
    </lineage>
</organism>
<sequence>MAEFFPDVNKIEYEDADSKNPLSFKHYNAAEEVEGKSMQEHFRFGVAYWHTMRGGGADPFGPGTALRPWEGADDVTNAQNRAR</sequence>
<accession>A0A383BLQ0</accession>
<evidence type="ECO:0000256" key="1">
    <source>
        <dbReference type="ARBA" id="ARBA00005765"/>
    </source>
</evidence>
<dbReference type="AlphaFoldDB" id="A0A383BLQ0"/>
<evidence type="ECO:0000313" key="9">
    <source>
        <dbReference type="EMBL" id="SVE20771.1"/>
    </source>
</evidence>
<proteinExistence type="inferred from homology"/>
<feature type="non-terminal residue" evidence="9">
    <location>
        <position position="83"/>
    </location>
</feature>
<evidence type="ECO:0000256" key="4">
    <source>
        <dbReference type="ARBA" id="ARBA00022723"/>
    </source>
</evidence>
<keyword evidence="5" id="KW-0413">Isomerase</keyword>
<keyword evidence="6" id="KW-0119">Carbohydrate metabolism</keyword>
<keyword evidence="3" id="KW-0859">Xylose metabolism</keyword>
<dbReference type="EMBL" id="UINC01201433">
    <property type="protein sequence ID" value="SVE20771.1"/>
    <property type="molecule type" value="Genomic_DNA"/>
</dbReference>
<dbReference type="GO" id="GO:0042732">
    <property type="term" value="P:D-xylose metabolic process"/>
    <property type="evidence" value="ECO:0007669"/>
    <property type="project" value="UniProtKB-KW"/>
</dbReference>
<evidence type="ECO:0000256" key="6">
    <source>
        <dbReference type="ARBA" id="ARBA00023277"/>
    </source>
</evidence>
<comment type="catalytic activity">
    <reaction evidence="7">
        <text>alpha-D-xylose = alpha-D-xylulofuranose</text>
        <dbReference type="Rhea" id="RHEA:22816"/>
        <dbReference type="ChEBI" id="CHEBI:28518"/>
        <dbReference type="ChEBI" id="CHEBI:188998"/>
        <dbReference type="EC" id="5.3.1.5"/>
    </reaction>
</comment>
<dbReference type="GO" id="GO:0009045">
    <property type="term" value="F:xylose isomerase activity"/>
    <property type="evidence" value="ECO:0007669"/>
    <property type="project" value="UniProtKB-EC"/>
</dbReference>
<feature type="region of interest" description="Disordered" evidence="8">
    <location>
        <begin position="59"/>
        <end position="83"/>
    </location>
</feature>